<dbReference type="Proteomes" id="UP000295620">
    <property type="component" value="Unassembled WGS sequence"/>
</dbReference>
<keyword evidence="3 6" id="KW-0732">Signal</keyword>
<evidence type="ECO:0000259" key="7">
    <source>
        <dbReference type="Pfam" id="PF07980"/>
    </source>
</evidence>
<dbReference type="OrthoDB" id="5694214at2"/>
<dbReference type="RefSeq" id="WP_133577230.1">
    <property type="nucleotide sequence ID" value="NZ_SNYC01000005.1"/>
</dbReference>
<dbReference type="AlphaFoldDB" id="A0A4R6SVT2"/>
<comment type="similarity">
    <text evidence="2">Belongs to the SusD family.</text>
</comment>
<dbReference type="Pfam" id="PF14322">
    <property type="entry name" value="SusD-like_3"/>
    <property type="match status" value="1"/>
</dbReference>
<proteinExistence type="inferred from homology"/>
<gene>
    <name evidence="9" type="ORF">ATK78_3411</name>
</gene>
<organism evidence="9 10">
    <name type="scientific">Pedobacter metabolipauper</name>
    <dbReference type="NCBI Taxonomy" id="425513"/>
    <lineage>
        <taxon>Bacteria</taxon>
        <taxon>Pseudomonadati</taxon>
        <taxon>Bacteroidota</taxon>
        <taxon>Sphingobacteriia</taxon>
        <taxon>Sphingobacteriales</taxon>
        <taxon>Sphingobacteriaceae</taxon>
        <taxon>Pedobacter</taxon>
    </lineage>
</organism>
<dbReference type="Gene3D" id="1.25.40.390">
    <property type="match status" value="1"/>
</dbReference>
<feature type="chain" id="PRO_5020951294" evidence="6">
    <location>
        <begin position="20"/>
        <end position="516"/>
    </location>
</feature>
<dbReference type="PROSITE" id="PS51257">
    <property type="entry name" value="PROKAR_LIPOPROTEIN"/>
    <property type="match status" value="1"/>
</dbReference>
<evidence type="ECO:0000256" key="5">
    <source>
        <dbReference type="ARBA" id="ARBA00023237"/>
    </source>
</evidence>
<evidence type="ECO:0000313" key="9">
    <source>
        <dbReference type="EMBL" id="TDQ08890.1"/>
    </source>
</evidence>
<feature type="signal peptide" evidence="6">
    <location>
        <begin position="1"/>
        <end position="19"/>
    </location>
</feature>
<dbReference type="Pfam" id="PF07980">
    <property type="entry name" value="SusD_RagB"/>
    <property type="match status" value="1"/>
</dbReference>
<comment type="caution">
    <text evidence="9">The sequence shown here is derived from an EMBL/GenBank/DDBJ whole genome shotgun (WGS) entry which is preliminary data.</text>
</comment>
<evidence type="ECO:0000256" key="1">
    <source>
        <dbReference type="ARBA" id="ARBA00004442"/>
    </source>
</evidence>
<dbReference type="InterPro" id="IPR033985">
    <property type="entry name" value="SusD-like_N"/>
</dbReference>
<evidence type="ECO:0000256" key="3">
    <source>
        <dbReference type="ARBA" id="ARBA00022729"/>
    </source>
</evidence>
<name>A0A4R6SVT2_9SPHI</name>
<reference evidence="9 10" key="1">
    <citation type="submission" date="2019-03" db="EMBL/GenBank/DDBJ databases">
        <title>Genomic Encyclopedia of Archaeal and Bacterial Type Strains, Phase II (KMG-II): from individual species to whole genera.</title>
        <authorList>
            <person name="Goeker M."/>
        </authorList>
    </citation>
    <scope>NUCLEOTIDE SEQUENCE [LARGE SCALE GENOMIC DNA]</scope>
    <source>
        <strain evidence="9 10">DSM 19035</strain>
    </source>
</reference>
<protein>
    <submittedName>
        <fullName evidence="9">Putative outer membrane starch-binding protein</fullName>
    </submittedName>
</protein>
<accession>A0A4R6SVT2</accession>
<feature type="domain" description="RagB/SusD" evidence="7">
    <location>
        <begin position="276"/>
        <end position="514"/>
    </location>
</feature>
<dbReference type="EMBL" id="SNYC01000005">
    <property type="protein sequence ID" value="TDQ08890.1"/>
    <property type="molecule type" value="Genomic_DNA"/>
</dbReference>
<keyword evidence="10" id="KW-1185">Reference proteome</keyword>
<evidence type="ECO:0000256" key="2">
    <source>
        <dbReference type="ARBA" id="ARBA00006275"/>
    </source>
</evidence>
<dbReference type="InterPro" id="IPR012944">
    <property type="entry name" value="SusD_RagB_dom"/>
</dbReference>
<dbReference type="InterPro" id="IPR011990">
    <property type="entry name" value="TPR-like_helical_dom_sf"/>
</dbReference>
<keyword evidence="4" id="KW-0472">Membrane</keyword>
<evidence type="ECO:0000313" key="10">
    <source>
        <dbReference type="Proteomes" id="UP000295620"/>
    </source>
</evidence>
<feature type="domain" description="SusD-like N-terminal" evidence="8">
    <location>
        <begin position="22"/>
        <end position="219"/>
    </location>
</feature>
<evidence type="ECO:0000259" key="8">
    <source>
        <dbReference type="Pfam" id="PF14322"/>
    </source>
</evidence>
<sequence>MKFQYFILLLLSLSLSACKKNFLEKLPEDTLAPEVFYNNASSLNPGLFGVYRSLREGAVFGNPIELDGISDNAILNTRAAELINFSKGVGVTDNSEKLAEYYLYNYQVIQRANTLLDNIEVPGDMTSAERNIIRSEARVLRAMAYMRLVYLYGNIPLVTKSISRTEALSLKQAPREEMIGFIQTELNEAGNALDVKPYLSQTGRLTKQAALGMRAKVLLYEARMGKGSWSDALGAIKTANTFAIAGGAKLLKIGDGTNGQSNYEAVFAEDREDNAEILFQIKYDAAIGQGQSIHNNYAPNQANQTARISIHGNFVTDFYGTDGLPITDAASIVTPLRPYVNRDPRLAATVYLPGSSYFFGVYTGKAGNASLETDFALRKYTFGALSSGDRGLDLIAFRYADLLLMLAEAENQVNGATTVAYEAANQVRNRVNMPNFKSGLTPVAFNEEVIHERRVELGMEGQRWFDLITLGIADRKINAVNELGRKFVPGRQELFPIPKSEINLNGNLKQNPGYTP</sequence>
<evidence type="ECO:0000256" key="6">
    <source>
        <dbReference type="SAM" id="SignalP"/>
    </source>
</evidence>
<keyword evidence="5" id="KW-0998">Cell outer membrane</keyword>
<evidence type="ECO:0000256" key="4">
    <source>
        <dbReference type="ARBA" id="ARBA00023136"/>
    </source>
</evidence>
<comment type="subcellular location">
    <subcellularLocation>
        <location evidence="1">Cell outer membrane</location>
    </subcellularLocation>
</comment>
<dbReference type="SUPFAM" id="SSF48452">
    <property type="entry name" value="TPR-like"/>
    <property type="match status" value="1"/>
</dbReference>
<dbReference type="GO" id="GO:0009279">
    <property type="term" value="C:cell outer membrane"/>
    <property type="evidence" value="ECO:0007669"/>
    <property type="project" value="UniProtKB-SubCell"/>
</dbReference>